<dbReference type="Proteomes" id="UP001500443">
    <property type="component" value="Unassembled WGS sequence"/>
</dbReference>
<dbReference type="RefSeq" id="WP_344290729.1">
    <property type="nucleotide sequence ID" value="NZ_BAAAPF010000098.1"/>
</dbReference>
<dbReference type="Gene3D" id="2.130.10.130">
    <property type="entry name" value="Integrin alpha, N-terminal"/>
    <property type="match status" value="3"/>
</dbReference>
<comment type="caution">
    <text evidence="6">The sequence shown here is derived from an EMBL/GenBank/DDBJ whole genome shotgun (WGS) entry which is preliminary data.</text>
</comment>
<dbReference type="InterPro" id="IPR013519">
    <property type="entry name" value="Int_alpha_beta-p"/>
</dbReference>
<dbReference type="PANTHER" id="PTHR23221:SF7">
    <property type="entry name" value="PHOSPHATIDYLINOSITOL-GLYCAN-SPECIFIC PHOSPHOLIPASE D"/>
    <property type="match status" value="1"/>
</dbReference>
<protein>
    <submittedName>
        <fullName evidence="6">FG-GAP-like repeat-containing protein</fullName>
    </submittedName>
</protein>
<keyword evidence="4" id="KW-0325">Glycoprotein</keyword>
<dbReference type="PROSITE" id="PS51318">
    <property type="entry name" value="TAT"/>
    <property type="match status" value="1"/>
</dbReference>
<accession>A0ABN2YG17</accession>
<reference evidence="6 7" key="1">
    <citation type="journal article" date="2019" name="Int. J. Syst. Evol. Microbiol.">
        <title>The Global Catalogue of Microorganisms (GCM) 10K type strain sequencing project: providing services to taxonomists for standard genome sequencing and annotation.</title>
        <authorList>
            <consortium name="The Broad Institute Genomics Platform"/>
            <consortium name="The Broad Institute Genome Sequencing Center for Infectious Disease"/>
            <person name="Wu L."/>
            <person name="Ma J."/>
        </authorList>
    </citation>
    <scope>NUCLEOTIDE SEQUENCE [LARGE SCALE GENOMIC DNA]</scope>
    <source>
        <strain evidence="6 7">JCM 15481</strain>
    </source>
</reference>
<dbReference type="EMBL" id="BAAAPF010000098">
    <property type="protein sequence ID" value="GAA2126620.1"/>
    <property type="molecule type" value="Genomic_DNA"/>
</dbReference>
<sequence>MTTQPRRRALVALATSAALVGGVLTATAAVPAAAAPSGLRGDFDGDGYRDLAVGNPAATVSGRLDAGAVVVLYGSATGPDRTRRAVLHQATAGVPGVPEDGDRFGHSMVFDDFDGDGYSDLLVGAPRENIGGDVDRGTLTMLWGGPDGLSGAAFVRVANLPDTGCALAEGLYAGDPDGDGAPDVSVAGRCRLFHLRGPFTRDGVPLSQQRDPLFGTNRGGVYGNVDADPEDERIVFSGLVSDNPGGRIYVDDWTGDGFAHTRLTDAGGLTGEIGDVDGDGYGDLVTGFPQEAREGYPWPAGGSVDVWFGGPDGIDPAQRPQRVHQNTAGVPGVGEIGDGFGGSVTVADMDDDGHADVAVGVAGEDFGGVYGAGTVTLLRGSADGLTATGARLLHQNTAGVPGTPEKYDGFGGEVVLNDRNRDGRYDLTVGVPGENVSGMVWHAPGDLGGITTTGSVNITASGAGVGGDASGFGGVIAR</sequence>
<dbReference type="PANTHER" id="PTHR23221">
    <property type="entry name" value="GLYCOSYLPHOSPHATIDYLINOSITOL PHOSPHOLIPASE D"/>
    <property type="match status" value="1"/>
</dbReference>
<evidence type="ECO:0000313" key="7">
    <source>
        <dbReference type="Proteomes" id="UP001500443"/>
    </source>
</evidence>
<organism evidence="6 7">
    <name type="scientific">Streptomyces synnematoformans</name>
    <dbReference type="NCBI Taxonomy" id="415721"/>
    <lineage>
        <taxon>Bacteria</taxon>
        <taxon>Bacillati</taxon>
        <taxon>Actinomycetota</taxon>
        <taxon>Actinomycetes</taxon>
        <taxon>Kitasatosporales</taxon>
        <taxon>Streptomycetaceae</taxon>
        <taxon>Streptomyces</taxon>
    </lineage>
</organism>
<evidence type="ECO:0000256" key="4">
    <source>
        <dbReference type="ARBA" id="ARBA00023180"/>
    </source>
</evidence>
<dbReference type="InterPro" id="IPR006311">
    <property type="entry name" value="TAT_signal"/>
</dbReference>
<proteinExistence type="predicted"/>
<name>A0ABN2YG17_9ACTN</name>
<keyword evidence="7" id="KW-1185">Reference proteome</keyword>
<dbReference type="SMART" id="SM00191">
    <property type="entry name" value="Int_alpha"/>
    <property type="match status" value="5"/>
</dbReference>
<dbReference type="InterPro" id="IPR013517">
    <property type="entry name" value="FG-GAP"/>
</dbReference>
<feature type="chain" id="PRO_5045865436" evidence="5">
    <location>
        <begin position="29"/>
        <end position="478"/>
    </location>
</feature>
<dbReference type="SUPFAM" id="SSF69318">
    <property type="entry name" value="Integrin alpha N-terminal domain"/>
    <property type="match status" value="1"/>
</dbReference>
<dbReference type="PROSITE" id="PS51470">
    <property type="entry name" value="FG_GAP"/>
    <property type="match status" value="2"/>
</dbReference>
<evidence type="ECO:0000256" key="3">
    <source>
        <dbReference type="ARBA" id="ARBA00022801"/>
    </source>
</evidence>
<evidence type="ECO:0000256" key="1">
    <source>
        <dbReference type="ARBA" id="ARBA00022729"/>
    </source>
</evidence>
<evidence type="ECO:0000313" key="6">
    <source>
        <dbReference type="EMBL" id="GAA2126620.1"/>
    </source>
</evidence>
<gene>
    <name evidence="6" type="ORF">GCM10009802_32630</name>
</gene>
<keyword evidence="3" id="KW-0378">Hydrolase</keyword>
<keyword evidence="1 5" id="KW-0732">Signal</keyword>
<dbReference type="Pfam" id="PF01839">
    <property type="entry name" value="FG-GAP"/>
    <property type="match status" value="4"/>
</dbReference>
<feature type="signal peptide" evidence="5">
    <location>
        <begin position="1"/>
        <end position="28"/>
    </location>
</feature>
<evidence type="ECO:0000256" key="5">
    <source>
        <dbReference type="SAM" id="SignalP"/>
    </source>
</evidence>
<keyword evidence="2" id="KW-0677">Repeat</keyword>
<dbReference type="InterPro" id="IPR028994">
    <property type="entry name" value="Integrin_alpha_N"/>
</dbReference>
<evidence type="ECO:0000256" key="2">
    <source>
        <dbReference type="ARBA" id="ARBA00022737"/>
    </source>
</evidence>